<dbReference type="GeneTree" id="ENSGT01030000235163"/>
<reference evidence="3 4" key="1">
    <citation type="journal article" date="2014" name="Nature">
        <title>The genomic substrate for adaptive radiation in African cichlid fish.</title>
        <authorList>
            <person name="Brawand D."/>
            <person name="Wagner C.E."/>
            <person name="Li Y.I."/>
            <person name="Malinsky M."/>
            <person name="Keller I."/>
            <person name="Fan S."/>
            <person name="Simakov O."/>
            <person name="Ng A.Y."/>
            <person name="Lim Z.W."/>
            <person name="Bezault E."/>
            <person name="Turner-Maier J."/>
            <person name="Johnson J."/>
            <person name="Alcazar R."/>
            <person name="Noh H.J."/>
            <person name="Russell P."/>
            <person name="Aken B."/>
            <person name="Alfoldi J."/>
            <person name="Amemiya C."/>
            <person name="Azzouzi N."/>
            <person name="Baroiller J.F."/>
            <person name="Barloy-Hubler F."/>
            <person name="Berlin A."/>
            <person name="Bloomquist R."/>
            <person name="Carleton K.L."/>
            <person name="Conte M.A."/>
            <person name="D'Cotta H."/>
            <person name="Eshel O."/>
            <person name="Gaffney L."/>
            <person name="Galibert F."/>
            <person name="Gante H.F."/>
            <person name="Gnerre S."/>
            <person name="Greuter L."/>
            <person name="Guyon R."/>
            <person name="Haddad N.S."/>
            <person name="Haerty W."/>
            <person name="Harris R.M."/>
            <person name="Hofmann H.A."/>
            <person name="Hourlier T."/>
            <person name="Hulata G."/>
            <person name="Jaffe D.B."/>
            <person name="Lara M."/>
            <person name="Lee A.P."/>
            <person name="MacCallum I."/>
            <person name="Mwaiko S."/>
            <person name="Nikaido M."/>
            <person name="Nishihara H."/>
            <person name="Ozouf-Costaz C."/>
            <person name="Penman D.J."/>
            <person name="Przybylski D."/>
            <person name="Rakotomanga M."/>
            <person name="Renn S.C.P."/>
            <person name="Ribeiro F.J."/>
            <person name="Ron M."/>
            <person name="Salzburger W."/>
            <person name="Sanchez-Pulido L."/>
            <person name="Santos M.E."/>
            <person name="Searle S."/>
            <person name="Sharpe T."/>
            <person name="Swofford R."/>
            <person name="Tan F.J."/>
            <person name="Williams L."/>
            <person name="Young S."/>
            <person name="Yin S."/>
            <person name="Okada N."/>
            <person name="Kocher T.D."/>
            <person name="Miska E.A."/>
            <person name="Lander E.S."/>
            <person name="Venkatesh B."/>
            <person name="Fernald R.D."/>
            <person name="Meyer A."/>
            <person name="Ponting C.P."/>
            <person name="Streelman J.T."/>
            <person name="Lindblad-Toh K."/>
            <person name="Seehausen O."/>
            <person name="Di Palma F."/>
        </authorList>
    </citation>
    <scope>NUCLEOTIDE SEQUENCE</scope>
</reference>
<keyword evidence="1" id="KW-1015">Disulfide bond</keyword>
<dbReference type="SUPFAM" id="SSF57362">
    <property type="entry name" value="BPTI-like"/>
    <property type="match status" value="1"/>
</dbReference>
<evidence type="ECO:0000259" key="2">
    <source>
        <dbReference type="PROSITE" id="PS50279"/>
    </source>
</evidence>
<dbReference type="Gene3D" id="4.10.410.10">
    <property type="entry name" value="Pancreatic trypsin inhibitor Kunitz domain"/>
    <property type="match status" value="1"/>
</dbReference>
<dbReference type="PRINTS" id="PR00759">
    <property type="entry name" value="BASICPTASE"/>
</dbReference>
<reference evidence="3" key="3">
    <citation type="submission" date="2025-09" db="UniProtKB">
        <authorList>
            <consortium name="Ensembl"/>
        </authorList>
    </citation>
    <scope>IDENTIFICATION</scope>
</reference>
<dbReference type="PANTHER" id="PTHR10083">
    <property type="entry name" value="KUNITZ-TYPE PROTEASE INHIBITOR-RELATED"/>
    <property type="match status" value="1"/>
</dbReference>
<organism evidence="3 4">
    <name type="scientific">Maylandia zebra</name>
    <name type="common">zebra mbuna</name>
    <dbReference type="NCBI Taxonomy" id="106582"/>
    <lineage>
        <taxon>Eukaryota</taxon>
        <taxon>Metazoa</taxon>
        <taxon>Chordata</taxon>
        <taxon>Craniata</taxon>
        <taxon>Vertebrata</taxon>
        <taxon>Euteleostomi</taxon>
        <taxon>Actinopterygii</taxon>
        <taxon>Neopterygii</taxon>
        <taxon>Teleostei</taxon>
        <taxon>Neoteleostei</taxon>
        <taxon>Acanthomorphata</taxon>
        <taxon>Ovalentaria</taxon>
        <taxon>Cichlomorphae</taxon>
        <taxon>Cichliformes</taxon>
        <taxon>Cichlidae</taxon>
        <taxon>African cichlids</taxon>
        <taxon>Pseudocrenilabrinae</taxon>
        <taxon>Haplochromini</taxon>
        <taxon>Maylandia</taxon>
        <taxon>Maylandia zebra complex</taxon>
    </lineage>
</organism>
<dbReference type="STRING" id="106582.ENSMZEP00005022420"/>
<keyword evidence="4" id="KW-1185">Reference proteome</keyword>
<dbReference type="SMART" id="SM00131">
    <property type="entry name" value="KU"/>
    <property type="match status" value="1"/>
</dbReference>
<dbReference type="InterPro" id="IPR020901">
    <property type="entry name" value="Prtase_inh_Kunz-CS"/>
</dbReference>
<reference evidence="3" key="2">
    <citation type="submission" date="2025-08" db="UniProtKB">
        <authorList>
            <consortium name="Ensembl"/>
        </authorList>
    </citation>
    <scope>IDENTIFICATION</scope>
</reference>
<dbReference type="CDD" id="cd22631">
    <property type="entry name" value="Kunitz_collagen_alpha6_VI-like"/>
    <property type="match status" value="1"/>
</dbReference>
<dbReference type="PROSITE" id="PS00280">
    <property type="entry name" value="BPTI_KUNITZ_1"/>
    <property type="match status" value="1"/>
</dbReference>
<evidence type="ECO:0000256" key="1">
    <source>
        <dbReference type="ARBA" id="ARBA00023157"/>
    </source>
</evidence>
<dbReference type="AlphaFoldDB" id="A0A3P9CJF3"/>
<sequence length="127" mass="14540">MWWRRLCLPASPLKVRPAYVSGHVSLCSALISVSCCPPDSCILPQDRGSCDNYTMMWFFDAAQKECARFWYGGCGGNKNRFLTQEECQSLCQRSLRETVKRTEPRARPAAMFDVLWATERRLHLSVS</sequence>
<dbReference type="PANTHER" id="PTHR10083:SF375">
    <property type="entry name" value="BPTI_KUNITZ INHIBITOR DOMAIN-CONTAINING PROTEIN"/>
    <property type="match status" value="1"/>
</dbReference>
<dbReference type="GO" id="GO:0004867">
    <property type="term" value="F:serine-type endopeptidase inhibitor activity"/>
    <property type="evidence" value="ECO:0007669"/>
    <property type="project" value="InterPro"/>
</dbReference>
<protein>
    <recommendedName>
        <fullName evidence="2">BPTI/Kunitz inhibitor domain-containing protein</fullName>
    </recommendedName>
</protein>
<feature type="domain" description="BPTI/Kunitz inhibitor" evidence="2">
    <location>
        <begin position="41"/>
        <end position="91"/>
    </location>
</feature>
<dbReference type="Ensembl" id="ENSMZET00005023167.1">
    <property type="protein sequence ID" value="ENSMZEP00005022420.1"/>
    <property type="gene ID" value="ENSMZEG00005016796.1"/>
</dbReference>
<dbReference type="FunFam" id="4.10.410.10:FF:000040">
    <property type="entry name" value="Serine protease inhibitor, putative"/>
    <property type="match status" value="1"/>
</dbReference>
<evidence type="ECO:0000313" key="4">
    <source>
        <dbReference type="Proteomes" id="UP000265160"/>
    </source>
</evidence>
<name>A0A3P9CJF3_9CICH</name>
<dbReference type="InterPro" id="IPR050098">
    <property type="entry name" value="TFPI/VKTCI-like"/>
</dbReference>
<dbReference type="GO" id="GO:0005615">
    <property type="term" value="C:extracellular space"/>
    <property type="evidence" value="ECO:0007669"/>
    <property type="project" value="TreeGrafter"/>
</dbReference>
<dbReference type="Pfam" id="PF00014">
    <property type="entry name" value="Kunitz_BPTI"/>
    <property type="match status" value="1"/>
</dbReference>
<proteinExistence type="predicted"/>
<dbReference type="PROSITE" id="PS51257">
    <property type="entry name" value="PROKAR_LIPOPROTEIN"/>
    <property type="match status" value="1"/>
</dbReference>
<dbReference type="Proteomes" id="UP000265160">
    <property type="component" value="LG11"/>
</dbReference>
<dbReference type="PROSITE" id="PS50279">
    <property type="entry name" value="BPTI_KUNITZ_2"/>
    <property type="match status" value="1"/>
</dbReference>
<dbReference type="InterPro" id="IPR036880">
    <property type="entry name" value="Kunitz_BPTI_sf"/>
</dbReference>
<accession>A0A3P9CJF3</accession>
<dbReference type="InterPro" id="IPR002223">
    <property type="entry name" value="Kunitz_BPTI"/>
</dbReference>
<evidence type="ECO:0000313" key="3">
    <source>
        <dbReference type="Ensembl" id="ENSMZEP00005022420.1"/>
    </source>
</evidence>